<dbReference type="RefSeq" id="WP_119540005.1">
    <property type="nucleotide sequence ID" value="NZ_QYRN01000005.1"/>
</dbReference>
<dbReference type="SFLD" id="SFLDS00003">
    <property type="entry name" value="Haloacid_Dehalogenase"/>
    <property type="match status" value="1"/>
</dbReference>
<dbReference type="Pfam" id="PF00702">
    <property type="entry name" value="Hydrolase"/>
    <property type="match status" value="1"/>
</dbReference>
<organism evidence="1 2">
    <name type="scientific">Aureimonas flava</name>
    <dbReference type="NCBI Taxonomy" id="2320271"/>
    <lineage>
        <taxon>Bacteria</taxon>
        <taxon>Pseudomonadati</taxon>
        <taxon>Pseudomonadota</taxon>
        <taxon>Alphaproteobacteria</taxon>
        <taxon>Hyphomicrobiales</taxon>
        <taxon>Aurantimonadaceae</taxon>
        <taxon>Aureimonas</taxon>
    </lineage>
</organism>
<dbReference type="InterPro" id="IPR023198">
    <property type="entry name" value="PGP-like_dom2"/>
</dbReference>
<gene>
    <name evidence="1" type="ORF">D3218_10355</name>
</gene>
<dbReference type="InterPro" id="IPR051806">
    <property type="entry name" value="HAD-like_SPP"/>
</dbReference>
<dbReference type="Proteomes" id="UP000265750">
    <property type="component" value="Unassembled WGS sequence"/>
</dbReference>
<accession>A0A3A1WIK6</accession>
<dbReference type="InterPro" id="IPR036412">
    <property type="entry name" value="HAD-like_sf"/>
</dbReference>
<evidence type="ECO:0000313" key="2">
    <source>
        <dbReference type="Proteomes" id="UP000265750"/>
    </source>
</evidence>
<dbReference type="EMBL" id="QYRN01000005">
    <property type="protein sequence ID" value="RIY00803.1"/>
    <property type="molecule type" value="Genomic_DNA"/>
</dbReference>
<dbReference type="SFLD" id="SFLDG01135">
    <property type="entry name" value="C1.5.6:_HAD__Beta-PGM__Phospha"/>
    <property type="match status" value="1"/>
</dbReference>
<dbReference type="NCBIfam" id="TIGR01509">
    <property type="entry name" value="HAD-SF-IA-v3"/>
    <property type="match status" value="1"/>
</dbReference>
<sequence>MFDLVVFDCDGVLVDSEVLAGEALRAVHRAHGIEVSAALFSTIVGMKAADGLATLAAATGRALPPRAEADLWPATAALFRERLRPCPGVADLLEGSRLARCVASSSHPERIAFSLEVAGLRRFFGPDALFSAAEVERGKPAPDLFLHAAARMGARPGRCVVIEDTRFGITAAKAAGMTAVGYVGGSHAGPDAAGRLERAGADWVSASMAEIAARLGAA</sequence>
<dbReference type="InterPro" id="IPR023214">
    <property type="entry name" value="HAD_sf"/>
</dbReference>
<dbReference type="SFLD" id="SFLDG01129">
    <property type="entry name" value="C1.5:_HAD__Beta-PGM__Phosphata"/>
    <property type="match status" value="1"/>
</dbReference>
<evidence type="ECO:0000313" key="1">
    <source>
        <dbReference type="EMBL" id="RIY00803.1"/>
    </source>
</evidence>
<comment type="caution">
    <text evidence="1">The sequence shown here is derived from an EMBL/GenBank/DDBJ whole genome shotgun (WGS) entry which is preliminary data.</text>
</comment>
<dbReference type="GO" id="GO:0050308">
    <property type="term" value="F:sugar-phosphatase activity"/>
    <property type="evidence" value="ECO:0007669"/>
    <property type="project" value="TreeGrafter"/>
</dbReference>
<dbReference type="SUPFAM" id="SSF56784">
    <property type="entry name" value="HAD-like"/>
    <property type="match status" value="1"/>
</dbReference>
<dbReference type="PANTHER" id="PTHR43481">
    <property type="entry name" value="FRUCTOSE-1-PHOSPHATE PHOSPHATASE"/>
    <property type="match status" value="1"/>
</dbReference>
<dbReference type="Gene3D" id="3.40.50.1000">
    <property type="entry name" value="HAD superfamily/HAD-like"/>
    <property type="match status" value="1"/>
</dbReference>
<dbReference type="Gene3D" id="1.10.150.240">
    <property type="entry name" value="Putative phosphatase, domain 2"/>
    <property type="match status" value="1"/>
</dbReference>
<proteinExistence type="predicted"/>
<dbReference type="OrthoDB" id="9797743at2"/>
<name>A0A3A1WIK6_9HYPH</name>
<dbReference type="AlphaFoldDB" id="A0A3A1WIK6"/>
<protein>
    <submittedName>
        <fullName evidence="1">HAD family phosphatase</fullName>
    </submittedName>
</protein>
<keyword evidence="2" id="KW-1185">Reference proteome</keyword>
<dbReference type="PANTHER" id="PTHR43481:SF4">
    <property type="entry name" value="GLYCEROL-1-PHOSPHATE PHOSPHOHYDROLASE 1-RELATED"/>
    <property type="match status" value="1"/>
</dbReference>
<dbReference type="InterPro" id="IPR006439">
    <property type="entry name" value="HAD-SF_hydro_IA"/>
</dbReference>
<reference evidence="2" key="1">
    <citation type="submission" date="2018-09" db="EMBL/GenBank/DDBJ databases">
        <authorList>
            <person name="Tuo L."/>
        </authorList>
    </citation>
    <scope>NUCLEOTIDE SEQUENCE [LARGE SCALE GENOMIC DNA]</scope>
    <source>
        <strain evidence="2">M2BS4Y-1</strain>
    </source>
</reference>